<dbReference type="RefSeq" id="WP_316662320.1">
    <property type="nucleotide sequence ID" value="NZ_JAWHTF010000004.1"/>
</dbReference>
<organism evidence="1 2">
    <name type="scientific">Gilvirhabdus luticola</name>
    <dbReference type="NCBI Taxonomy" id="3079858"/>
    <lineage>
        <taxon>Bacteria</taxon>
        <taxon>Pseudomonadati</taxon>
        <taxon>Bacteroidota</taxon>
        <taxon>Flavobacteriia</taxon>
        <taxon>Flavobacteriales</taxon>
        <taxon>Flavobacteriaceae</taxon>
        <taxon>Gilvirhabdus</taxon>
    </lineage>
</organism>
<evidence type="ECO:0000313" key="2">
    <source>
        <dbReference type="Proteomes" id="UP001268651"/>
    </source>
</evidence>
<name>A0ABU3U7E5_9FLAO</name>
<dbReference type="EMBL" id="JAWHTF010000004">
    <property type="protein sequence ID" value="MDU8886323.1"/>
    <property type="molecule type" value="Genomic_DNA"/>
</dbReference>
<gene>
    <name evidence="1" type="ORF">RXV94_09140</name>
</gene>
<dbReference type="Proteomes" id="UP001268651">
    <property type="component" value="Unassembled WGS sequence"/>
</dbReference>
<proteinExistence type="predicted"/>
<protein>
    <recommendedName>
        <fullName evidence="3">Lipoprotein</fullName>
    </recommendedName>
</protein>
<evidence type="ECO:0000313" key="1">
    <source>
        <dbReference type="EMBL" id="MDU8886323.1"/>
    </source>
</evidence>
<dbReference type="InterPro" id="IPR011990">
    <property type="entry name" value="TPR-like_helical_dom_sf"/>
</dbReference>
<comment type="caution">
    <text evidence="1">The sequence shown here is derived from an EMBL/GenBank/DDBJ whole genome shotgun (WGS) entry which is preliminary data.</text>
</comment>
<accession>A0ABU3U7E5</accession>
<sequence length="315" mass="36193">MSITSKYLAPMRLLYISLICLVCFFTSCKNENKLPDFDIEELNKREYDSVKKLLSLSKIFIENKQYENSLVNLDKIINNYGTYEEVIEAQKLKDEVLIILLIKKIEEAKNIQMIVVLVEKVIDPEVLMLASDRVKDMLLNSKSIEEIEEYLNGTKFKEHEGLARRRLNQLKEDNKEEAYKNAVASSSSRIWKKFLEDYPDHPEKSNIETLIIELEVNEIFGGEYGDIPSSQFLGERNNVESSISIENDTRYTLTLRYSGPDIKKINIPPGETQKVNLKSGEYRVTASVNASNVRNFAGTESLYGEYSSAYYISSN</sequence>
<keyword evidence="2" id="KW-1185">Reference proteome</keyword>
<reference evidence="1 2" key="1">
    <citation type="submission" date="2023-10" db="EMBL/GenBank/DDBJ databases">
        <title>Marimonas sp. nov. isolated from tidal mud flat.</title>
        <authorList>
            <person name="Jaincy N.J."/>
            <person name="Srinivasan S."/>
            <person name="Lee S.-S."/>
        </authorList>
    </citation>
    <scope>NUCLEOTIDE SEQUENCE [LARGE SCALE GENOMIC DNA]</scope>
    <source>
        <strain evidence="1 2">MJ-SS3</strain>
    </source>
</reference>
<dbReference type="Gene3D" id="1.25.40.10">
    <property type="entry name" value="Tetratricopeptide repeat domain"/>
    <property type="match status" value="1"/>
</dbReference>
<evidence type="ECO:0008006" key="3">
    <source>
        <dbReference type="Google" id="ProtNLM"/>
    </source>
</evidence>
<dbReference type="PROSITE" id="PS51257">
    <property type="entry name" value="PROKAR_LIPOPROTEIN"/>
    <property type="match status" value="1"/>
</dbReference>